<comment type="caution">
    <text evidence="2">The sequence shown here is derived from an EMBL/GenBank/DDBJ whole genome shotgun (WGS) entry which is preliminary data.</text>
</comment>
<proteinExistence type="predicted"/>
<dbReference type="AlphaFoldDB" id="A0A0J1B5H7"/>
<name>A0A0J1B5H7_RHOIS</name>
<dbReference type="Proteomes" id="UP000036367">
    <property type="component" value="Unassembled WGS sequence"/>
</dbReference>
<dbReference type="PATRIC" id="fig|595434.4.peg.5603"/>
<evidence type="ECO:0000313" key="3">
    <source>
        <dbReference type="Proteomes" id="UP000036367"/>
    </source>
</evidence>
<dbReference type="EMBL" id="LECT01000046">
    <property type="protein sequence ID" value="KLU02075.1"/>
    <property type="molecule type" value="Genomic_DNA"/>
</dbReference>
<feature type="region of interest" description="Disordered" evidence="1">
    <location>
        <begin position="1"/>
        <end position="45"/>
    </location>
</feature>
<gene>
    <name evidence="2" type="ORF">RISK_005901</name>
</gene>
<evidence type="ECO:0000313" key="2">
    <source>
        <dbReference type="EMBL" id="KLU02075.1"/>
    </source>
</evidence>
<keyword evidence="3" id="KW-1185">Reference proteome</keyword>
<organism evidence="2 3">
    <name type="scientific">Rhodopirellula islandica</name>
    <dbReference type="NCBI Taxonomy" id="595434"/>
    <lineage>
        <taxon>Bacteria</taxon>
        <taxon>Pseudomonadati</taxon>
        <taxon>Planctomycetota</taxon>
        <taxon>Planctomycetia</taxon>
        <taxon>Pirellulales</taxon>
        <taxon>Pirellulaceae</taxon>
        <taxon>Rhodopirellula</taxon>
    </lineage>
</organism>
<reference evidence="2" key="1">
    <citation type="submission" date="2015-05" db="EMBL/GenBank/DDBJ databases">
        <title>Permanent draft genome of Rhodopirellula islandicus K833.</title>
        <authorList>
            <person name="Kizina J."/>
            <person name="Richter M."/>
            <person name="Glockner F.O."/>
            <person name="Harder J."/>
        </authorList>
    </citation>
    <scope>NUCLEOTIDE SEQUENCE [LARGE SCALE GENOMIC DNA]</scope>
    <source>
        <strain evidence="2">K833</strain>
    </source>
</reference>
<accession>A0A0J1B5H7</accession>
<dbReference type="STRING" id="595434.RISK_005901"/>
<protein>
    <submittedName>
        <fullName evidence="2">Uncharacterized protein</fullName>
    </submittedName>
</protein>
<evidence type="ECO:0000256" key="1">
    <source>
        <dbReference type="SAM" id="MobiDB-lite"/>
    </source>
</evidence>
<sequence>MGIDLIEPNSDHKLSGCSVDQGGGDATASDNWPFPETSMALITPG</sequence>